<proteinExistence type="predicted"/>
<accession>A0AAP0BQY7</accession>
<dbReference type="EMBL" id="JBBWWQ010000004">
    <property type="protein sequence ID" value="KAK8948344.1"/>
    <property type="molecule type" value="Genomic_DNA"/>
</dbReference>
<comment type="caution">
    <text evidence="2">The sequence shown here is derived from an EMBL/GenBank/DDBJ whole genome shotgun (WGS) entry which is preliminary data.</text>
</comment>
<dbReference type="AlphaFoldDB" id="A0AAP0BQY7"/>
<keyword evidence="3" id="KW-1185">Reference proteome</keyword>
<feature type="compositionally biased region" description="Basic residues" evidence="1">
    <location>
        <begin position="1"/>
        <end position="12"/>
    </location>
</feature>
<evidence type="ECO:0000313" key="3">
    <source>
        <dbReference type="Proteomes" id="UP001418222"/>
    </source>
</evidence>
<protein>
    <submittedName>
        <fullName evidence="2">Uncharacterized protein</fullName>
    </submittedName>
</protein>
<name>A0AAP0BQY7_9ASPA</name>
<feature type="region of interest" description="Disordered" evidence="1">
    <location>
        <begin position="1"/>
        <end position="30"/>
    </location>
</feature>
<evidence type="ECO:0000256" key="1">
    <source>
        <dbReference type="SAM" id="MobiDB-lite"/>
    </source>
</evidence>
<gene>
    <name evidence="2" type="ORF">KSP39_PZI005646</name>
</gene>
<sequence>MNRKSQHGKHKLTLPPPPPPPPPPRRATSVDNSCLFFTRAVFENPAGRRSGKAEPEEKRLGRFRELQFTPAGVKRRKTVVLPLVSPALARRSARPFSLSLSACHRTCLPPHRNEAQ</sequence>
<evidence type="ECO:0000313" key="2">
    <source>
        <dbReference type="EMBL" id="KAK8948344.1"/>
    </source>
</evidence>
<reference evidence="2 3" key="1">
    <citation type="journal article" date="2022" name="Nat. Plants">
        <title>Genomes of leafy and leafless Platanthera orchids illuminate the evolution of mycoheterotrophy.</title>
        <authorList>
            <person name="Li M.H."/>
            <person name="Liu K.W."/>
            <person name="Li Z."/>
            <person name="Lu H.C."/>
            <person name="Ye Q.L."/>
            <person name="Zhang D."/>
            <person name="Wang J.Y."/>
            <person name="Li Y.F."/>
            <person name="Zhong Z.M."/>
            <person name="Liu X."/>
            <person name="Yu X."/>
            <person name="Liu D.K."/>
            <person name="Tu X.D."/>
            <person name="Liu B."/>
            <person name="Hao Y."/>
            <person name="Liao X.Y."/>
            <person name="Jiang Y.T."/>
            <person name="Sun W.H."/>
            <person name="Chen J."/>
            <person name="Chen Y.Q."/>
            <person name="Ai Y."/>
            <person name="Zhai J.W."/>
            <person name="Wu S.S."/>
            <person name="Zhou Z."/>
            <person name="Hsiao Y.Y."/>
            <person name="Wu W.L."/>
            <person name="Chen Y.Y."/>
            <person name="Lin Y.F."/>
            <person name="Hsu J.L."/>
            <person name="Li C.Y."/>
            <person name="Wang Z.W."/>
            <person name="Zhao X."/>
            <person name="Zhong W.Y."/>
            <person name="Ma X.K."/>
            <person name="Ma L."/>
            <person name="Huang J."/>
            <person name="Chen G.Z."/>
            <person name="Huang M.Z."/>
            <person name="Huang L."/>
            <person name="Peng D.H."/>
            <person name="Luo Y.B."/>
            <person name="Zou S.Q."/>
            <person name="Chen S.P."/>
            <person name="Lan S."/>
            <person name="Tsai W.C."/>
            <person name="Van de Peer Y."/>
            <person name="Liu Z.J."/>
        </authorList>
    </citation>
    <scope>NUCLEOTIDE SEQUENCE [LARGE SCALE GENOMIC DNA]</scope>
    <source>
        <strain evidence="2">Lor287</strain>
    </source>
</reference>
<organism evidence="2 3">
    <name type="scientific">Platanthera zijinensis</name>
    <dbReference type="NCBI Taxonomy" id="2320716"/>
    <lineage>
        <taxon>Eukaryota</taxon>
        <taxon>Viridiplantae</taxon>
        <taxon>Streptophyta</taxon>
        <taxon>Embryophyta</taxon>
        <taxon>Tracheophyta</taxon>
        <taxon>Spermatophyta</taxon>
        <taxon>Magnoliopsida</taxon>
        <taxon>Liliopsida</taxon>
        <taxon>Asparagales</taxon>
        <taxon>Orchidaceae</taxon>
        <taxon>Orchidoideae</taxon>
        <taxon>Orchideae</taxon>
        <taxon>Orchidinae</taxon>
        <taxon>Platanthera</taxon>
    </lineage>
</organism>
<feature type="compositionally biased region" description="Pro residues" evidence="1">
    <location>
        <begin position="14"/>
        <end position="25"/>
    </location>
</feature>
<dbReference type="Proteomes" id="UP001418222">
    <property type="component" value="Unassembled WGS sequence"/>
</dbReference>